<name>A0A3G6JE05_LACDL</name>
<dbReference type="Gene3D" id="3.90.1150.30">
    <property type="match status" value="1"/>
</dbReference>
<gene>
    <name evidence="4" type="ORF">DQL93_04490</name>
</gene>
<reference evidence="4" key="1">
    <citation type="submission" date="2018-07" db="EMBL/GenBank/DDBJ databases">
        <authorList>
            <person name="Somerville V."/>
        </authorList>
    </citation>
    <scope>NUCLEOTIDE SEQUENCE</scope>
    <source>
        <strain evidence="4">NWC_2_2</strain>
    </source>
</reference>
<sequence length="632" mass="72332">MHLAEVADYIQSKYGIEASYVDLAGQTLAAVTVPGANESFALLLKKDGRETVELKAGSLAKFLAAQSAFGPAVLMQDPAWIRVDLDNPALNDRFFYKTLDSAYQSSRPLEAAKNTAEDRQEHEIYLLDDEGEDFQEEVIPKRPAFFKDSDFDRLLVEKGQPVIPEGIKQMQESYDYLAVPRRESNFYRQGMLMANYEDDFAQMVPINKQRPVYHDLTVDQLRSYFSWRTKFRQGKYKPAPAAYVYLLASELVCQIGVKDKADGLRQLRLLFAKCVEQKDISTSWQEKHILQNYLVYYGFALEEIRPDFEDELMRGEVYHNLLSGEASGQELYQAICCLSSYLPKNNPLLKKEPEKFYELLAQVWQEVRLNPYQLLKLLVGEKTTLPVEMFADTVFFSLDPVKDAELILGPGLVYRCQGGQWSNEVYWPSGRQRQLLANFMHEFDRLSRQAFKQGRALKEKDLPPAFKQAIVQGIADYQEILIERARPKVKINLAILDQIRSDAAETKEILLTEEERQLEAEEAEKITRESNKQVSESSAAEEKMTEDIDETASSGLGLDENEEQLLLALFSGQPYQDFFRQRHLLLSVVVDQINEKIFDEIGDAVIDCDGQKAEIVEDYRSDLADLLGIEEK</sequence>
<dbReference type="AlphaFoldDB" id="A0A3G6JE05"/>
<organism evidence="4">
    <name type="scientific">Lactobacillus delbrueckii subsp. lactis</name>
    <dbReference type="NCBI Taxonomy" id="29397"/>
    <lineage>
        <taxon>Bacteria</taxon>
        <taxon>Bacillati</taxon>
        <taxon>Bacillota</taxon>
        <taxon>Bacilli</taxon>
        <taxon>Lactobacillales</taxon>
        <taxon>Lactobacillaceae</taxon>
        <taxon>Lactobacillus</taxon>
    </lineage>
</organism>
<protein>
    <recommendedName>
        <fullName evidence="5">TerB-C domain-containing protein</fullName>
    </recommendedName>
</protein>
<feature type="domain" description="TerB-C" evidence="3">
    <location>
        <begin position="474"/>
        <end position="623"/>
    </location>
</feature>
<dbReference type="Pfam" id="PF15615">
    <property type="entry name" value="TerB_C"/>
    <property type="match status" value="1"/>
</dbReference>
<accession>A0A3G6JE05</accession>
<dbReference type="SUPFAM" id="SSF142906">
    <property type="entry name" value="YjbR-like"/>
    <property type="match status" value="1"/>
</dbReference>
<dbReference type="RefSeq" id="WP_138490585.1">
    <property type="nucleotide sequence ID" value="NZ_CP046131.1"/>
</dbReference>
<proteinExistence type="predicted"/>
<dbReference type="InterPro" id="IPR038056">
    <property type="entry name" value="YjbR-like_sf"/>
</dbReference>
<dbReference type="Pfam" id="PF13208">
    <property type="entry name" value="TerB_N"/>
    <property type="match status" value="1"/>
</dbReference>
<feature type="region of interest" description="Disordered" evidence="1">
    <location>
        <begin position="521"/>
        <end position="547"/>
    </location>
</feature>
<feature type="compositionally biased region" description="Basic and acidic residues" evidence="1">
    <location>
        <begin position="521"/>
        <end position="531"/>
    </location>
</feature>
<evidence type="ECO:0000259" key="3">
    <source>
        <dbReference type="Pfam" id="PF15615"/>
    </source>
</evidence>
<evidence type="ECO:0000313" key="4">
    <source>
        <dbReference type="EMBL" id="AZA15886.1"/>
    </source>
</evidence>
<dbReference type="InterPro" id="IPR025266">
    <property type="entry name" value="TerB_N"/>
</dbReference>
<feature type="domain" description="TerB N-terminal" evidence="2">
    <location>
        <begin position="158"/>
        <end position="367"/>
    </location>
</feature>
<evidence type="ECO:0008006" key="5">
    <source>
        <dbReference type="Google" id="ProtNLM"/>
    </source>
</evidence>
<evidence type="ECO:0000256" key="1">
    <source>
        <dbReference type="SAM" id="MobiDB-lite"/>
    </source>
</evidence>
<dbReference type="InterPro" id="IPR028932">
    <property type="entry name" value="TerB-C"/>
</dbReference>
<evidence type="ECO:0000259" key="2">
    <source>
        <dbReference type="Pfam" id="PF13208"/>
    </source>
</evidence>
<dbReference type="EMBL" id="CP031023">
    <property type="protein sequence ID" value="AZA15886.1"/>
    <property type="molecule type" value="Genomic_DNA"/>
</dbReference>